<protein>
    <recommendedName>
        <fullName evidence="1">N-acetyltransferase domain-containing protein</fullName>
    </recommendedName>
</protein>
<evidence type="ECO:0000313" key="2">
    <source>
        <dbReference type="EMBL" id="HEH35268.1"/>
    </source>
</evidence>
<organism evidence="2">
    <name type="scientific">Archaeoglobus fulgidus</name>
    <dbReference type="NCBI Taxonomy" id="2234"/>
    <lineage>
        <taxon>Archaea</taxon>
        <taxon>Methanobacteriati</taxon>
        <taxon>Methanobacteriota</taxon>
        <taxon>Archaeoglobi</taxon>
        <taxon>Archaeoglobales</taxon>
        <taxon>Archaeoglobaceae</taxon>
        <taxon>Archaeoglobus</taxon>
    </lineage>
</organism>
<sequence>MEARIEGAVVLYDGGKRVSEVRFVAGFDEIEILETVTAEGEKGKGYASMVVEKAIQFAGNFKKIRISCPYVKRWIEKKGLDAKFEFTRVLHFKEAVEKFNRYRSPEAKAKILEISDEKAVVEISGPFCVSCGIFDYFEDIAVEANAKVADYRESENGFLVTYVLK</sequence>
<evidence type="ECO:0000259" key="1">
    <source>
        <dbReference type="Pfam" id="PF14542"/>
    </source>
</evidence>
<dbReference type="InterPro" id="IPR016181">
    <property type="entry name" value="Acyl_CoA_acyltransferase"/>
</dbReference>
<accession>A0A7J2TIS8</accession>
<name>A0A7J2TIS8_ARCFL</name>
<dbReference type="InterPro" id="IPR031165">
    <property type="entry name" value="GNAT_YJDJ"/>
</dbReference>
<proteinExistence type="predicted"/>
<dbReference type="Gene3D" id="3.40.630.30">
    <property type="match status" value="1"/>
</dbReference>
<dbReference type="EMBL" id="DSLA01000059">
    <property type="protein sequence ID" value="HEH35268.1"/>
    <property type="molecule type" value="Genomic_DNA"/>
</dbReference>
<dbReference type="SUPFAM" id="SSF55729">
    <property type="entry name" value="Acyl-CoA N-acyltransferases (Nat)"/>
    <property type="match status" value="1"/>
</dbReference>
<gene>
    <name evidence="2" type="ORF">ENP88_03770</name>
</gene>
<feature type="domain" description="N-acetyltransferase" evidence="1">
    <location>
        <begin position="13"/>
        <end position="78"/>
    </location>
</feature>
<dbReference type="AlphaFoldDB" id="A0A7J2TIS8"/>
<comment type="caution">
    <text evidence="2">The sequence shown here is derived from an EMBL/GenBank/DDBJ whole genome shotgun (WGS) entry which is preliminary data.</text>
</comment>
<reference evidence="2" key="1">
    <citation type="journal article" date="2020" name="mSystems">
        <title>Genome- and Community-Level Interaction Insights into Carbon Utilization and Element Cycling Functions of Hydrothermarchaeota in Hydrothermal Sediment.</title>
        <authorList>
            <person name="Zhou Z."/>
            <person name="Liu Y."/>
            <person name="Xu W."/>
            <person name="Pan J."/>
            <person name="Luo Z.H."/>
            <person name="Li M."/>
        </authorList>
    </citation>
    <scope>NUCLEOTIDE SEQUENCE [LARGE SCALE GENOMIC DNA]</scope>
    <source>
        <strain evidence="2">SpSt-26</strain>
    </source>
</reference>
<dbReference type="Pfam" id="PF14542">
    <property type="entry name" value="Acetyltransf_CG"/>
    <property type="match status" value="1"/>
</dbReference>